<dbReference type="EMBL" id="LDTZ01000019">
    <property type="protein sequence ID" value="KNA90525.1"/>
    <property type="molecule type" value="Genomic_DNA"/>
</dbReference>
<dbReference type="InterPro" id="IPR006311">
    <property type="entry name" value="TAT_signal"/>
</dbReference>
<evidence type="ECO:0000313" key="3">
    <source>
        <dbReference type="Proteomes" id="UP000037247"/>
    </source>
</evidence>
<evidence type="ECO:0000313" key="2">
    <source>
        <dbReference type="EMBL" id="KNA90525.1"/>
    </source>
</evidence>
<comment type="caution">
    <text evidence="2">The sequence shown here is derived from an EMBL/GenBank/DDBJ whole genome shotgun (WGS) entry which is preliminary data.</text>
</comment>
<dbReference type="InterPro" id="IPR002509">
    <property type="entry name" value="NODB_dom"/>
</dbReference>
<dbReference type="Gene3D" id="3.20.20.370">
    <property type="entry name" value="Glycoside hydrolase/deacetylase"/>
    <property type="match status" value="1"/>
</dbReference>
<dbReference type="PROSITE" id="PS51677">
    <property type="entry name" value="NODB"/>
    <property type="match status" value="1"/>
</dbReference>
<proteinExistence type="predicted"/>
<reference evidence="2 3" key="1">
    <citation type="submission" date="2015-05" db="EMBL/GenBank/DDBJ databases">
        <title>Draft genome sequence of the bacterium Gordonia jacobaea a new member of the Gordonia genus.</title>
        <authorList>
            <person name="Jimenez-Galisteo G."/>
            <person name="Dominguez A."/>
            <person name="Munoz E."/>
            <person name="Vinas M."/>
        </authorList>
    </citation>
    <scope>NUCLEOTIDE SEQUENCE [LARGE SCALE GENOMIC DNA]</scope>
    <source>
        <strain evidence="3">mv1</strain>
    </source>
</reference>
<dbReference type="PROSITE" id="PS51318">
    <property type="entry name" value="TAT"/>
    <property type="match status" value="1"/>
</dbReference>
<evidence type="ECO:0000259" key="1">
    <source>
        <dbReference type="PROSITE" id="PS51677"/>
    </source>
</evidence>
<dbReference type="PANTHER" id="PTHR10587">
    <property type="entry name" value="GLYCOSYL TRANSFERASE-RELATED"/>
    <property type="match status" value="1"/>
</dbReference>
<protein>
    <submittedName>
        <fullName evidence="2">Polysaccharide deacetylase</fullName>
    </submittedName>
</protein>
<sequence>MDRRHFLAALAAGTVVAISGLSESKAAAAPGLPPNLRLPGLPEQLLTPPLVAPPPVVPSKAPLPKGPITALPGHGNYLALTIDDGVRSDVVGAYIKFAQDTGARFTFFVTGVYKSWTDHRSSLVPLVESGQIQLGNHTWTHPSLTSLSESAIADQLNRNKRFLQNTFGVDGTPFYRPPYGHRNAAVDRVAADQGYTASTMWYGTLGDERVLREQDIIANARTYFRQQAVVIGHANHPAVTHIYPQLAEIIRERKLTMVTLDDYFVTG</sequence>
<dbReference type="SUPFAM" id="SSF88713">
    <property type="entry name" value="Glycoside hydrolase/deacetylase"/>
    <property type="match status" value="1"/>
</dbReference>
<dbReference type="Proteomes" id="UP000037247">
    <property type="component" value="Unassembled WGS sequence"/>
</dbReference>
<name>A0ABR5IA02_9ACTN</name>
<dbReference type="CDD" id="cd10917">
    <property type="entry name" value="CE4_NodB_like_6s_7s"/>
    <property type="match status" value="1"/>
</dbReference>
<dbReference type="RefSeq" id="WP_049700097.1">
    <property type="nucleotide sequence ID" value="NZ_LDTZ01000019.1"/>
</dbReference>
<organism evidence="2 3">
    <name type="scientific">Gordonia jacobaea</name>
    <dbReference type="NCBI Taxonomy" id="122202"/>
    <lineage>
        <taxon>Bacteria</taxon>
        <taxon>Bacillati</taxon>
        <taxon>Actinomycetota</taxon>
        <taxon>Actinomycetes</taxon>
        <taxon>Mycobacteriales</taxon>
        <taxon>Gordoniaceae</taxon>
        <taxon>Gordonia</taxon>
    </lineage>
</organism>
<dbReference type="InterPro" id="IPR011330">
    <property type="entry name" value="Glyco_hydro/deAcase_b/a-brl"/>
</dbReference>
<dbReference type="InterPro" id="IPR050248">
    <property type="entry name" value="Polysacc_deacetylase_ArnD"/>
</dbReference>
<gene>
    <name evidence="2" type="ORF">ABW18_15745</name>
</gene>
<dbReference type="Pfam" id="PF01522">
    <property type="entry name" value="Polysacc_deac_1"/>
    <property type="match status" value="1"/>
</dbReference>
<accession>A0ABR5IA02</accession>
<keyword evidence="3" id="KW-1185">Reference proteome</keyword>
<feature type="domain" description="NodB homology" evidence="1">
    <location>
        <begin position="76"/>
        <end position="267"/>
    </location>
</feature>